<dbReference type="Gene3D" id="2.40.50.100">
    <property type="match status" value="1"/>
</dbReference>
<keyword evidence="2" id="KW-0472">Membrane</keyword>
<dbReference type="GO" id="GO:0015562">
    <property type="term" value="F:efflux transmembrane transporter activity"/>
    <property type="evidence" value="ECO:0007669"/>
    <property type="project" value="TreeGrafter"/>
</dbReference>
<evidence type="ECO:0000256" key="2">
    <source>
        <dbReference type="SAM" id="Phobius"/>
    </source>
</evidence>
<dbReference type="eggNOG" id="COG0845">
    <property type="taxonomic scope" value="Bacteria"/>
</dbReference>
<proteinExistence type="inferred from homology"/>
<dbReference type="GO" id="GO:1990281">
    <property type="term" value="C:efflux pump complex"/>
    <property type="evidence" value="ECO:0007669"/>
    <property type="project" value="TreeGrafter"/>
</dbReference>
<comment type="similarity">
    <text evidence="1">Belongs to the membrane fusion protein (MFP) (TC 8.A.1) family.</text>
</comment>
<dbReference type="EMBL" id="CP006745">
    <property type="protein sequence ID" value="AHC73694.1"/>
    <property type="molecule type" value="Genomic_DNA"/>
</dbReference>
<keyword evidence="2" id="KW-1133">Transmembrane helix</keyword>
<evidence type="ECO:0000259" key="5">
    <source>
        <dbReference type="Pfam" id="PF25989"/>
    </source>
</evidence>
<dbReference type="Gene3D" id="2.40.30.170">
    <property type="match status" value="1"/>
</dbReference>
<dbReference type="Pfam" id="PF25917">
    <property type="entry name" value="BSH_RND"/>
    <property type="match status" value="1"/>
</dbReference>
<dbReference type="Proteomes" id="UP000018700">
    <property type="component" value="Chromosome"/>
</dbReference>
<gene>
    <name evidence="6" type="ORF">P856_476</name>
</gene>
<dbReference type="InterPro" id="IPR006143">
    <property type="entry name" value="RND_pump_MFP"/>
</dbReference>
<dbReference type="Gene3D" id="2.40.420.20">
    <property type="match status" value="1"/>
</dbReference>
<keyword evidence="2" id="KW-0812">Transmembrane</keyword>
<dbReference type="OrthoDB" id="9806939at2"/>
<dbReference type="AlphaFoldDB" id="V9TS33"/>
<evidence type="ECO:0000259" key="3">
    <source>
        <dbReference type="Pfam" id="PF25917"/>
    </source>
</evidence>
<protein>
    <submittedName>
        <fullName evidence="6">Efflux transporter, RND family, MFP subunit</fullName>
    </submittedName>
</protein>
<dbReference type="InterPro" id="IPR058637">
    <property type="entry name" value="YknX-like_C"/>
</dbReference>
<feature type="domain" description="Multidrug resistance protein MdtA-like barrel-sandwich hybrid" evidence="3">
    <location>
        <begin position="85"/>
        <end position="206"/>
    </location>
</feature>
<feature type="domain" description="YknX-like C-terminal permuted SH3-like" evidence="5">
    <location>
        <begin position="300"/>
        <end position="365"/>
    </location>
</feature>
<dbReference type="PANTHER" id="PTHR30469:SF15">
    <property type="entry name" value="HLYD FAMILY OF SECRETION PROTEINS"/>
    <property type="match status" value="1"/>
</dbReference>
<evidence type="ECO:0000313" key="7">
    <source>
        <dbReference type="Proteomes" id="UP000018700"/>
    </source>
</evidence>
<evidence type="ECO:0000256" key="1">
    <source>
        <dbReference type="ARBA" id="ARBA00009477"/>
    </source>
</evidence>
<name>V9TS33_9PROT</name>
<dbReference type="STRING" id="1401328.P856_476"/>
<dbReference type="Gene3D" id="1.10.287.470">
    <property type="entry name" value="Helix hairpin bin"/>
    <property type="match status" value="1"/>
</dbReference>
<sequence length="367" mass="40575">MIGKIRINFILWSFLIVLAAGSVLIALNWDLLKSKITKMNVRFDNSKVSTNVSGGIPRIPVRTATVKVGYISERLRAVGNLYSERKINVRSPNNGFLVALPVSEGSHVKMGDVLMQLDSDMATAMLLASRAQLQFDQQNYNRLKGLVEKGYGARKSLQIAEAKLATSHAEVIRNERLLNERKVVAPFDGVIGQLYYSVGAFVTSGEVITKLWNDSFLYVDVRIAESDAKRIRKGMKFDVENGITNDLLNHGVVKFISSDIDPITRSVLVRGLIPNHNQTLRTGLFIAMSLIVKEKPEAVIIPRDALVFALGGTFVFKVVNGNAQRVRVNLGIEQGNMVEIIQGLAPNDLVITDGRFRVLHGVPVRLV</sequence>
<dbReference type="PANTHER" id="PTHR30469">
    <property type="entry name" value="MULTIDRUG RESISTANCE PROTEIN MDTA"/>
    <property type="match status" value="1"/>
</dbReference>
<dbReference type="InterPro" id="IPR058625">
    <property type="entry name" value="MdtA-like_BSH"/>
</dbReference>
<evidence type="ECO:0000259" key="4">
    <source>
        <dbReference type="Pfam" id="PF25954"/>
    </source>
</evidence>
<dbReference type="SUPFAM" id="SSF111369">
    <property type="entry name" value="HlyD-like secretion proteins"/>
    <property type="match status" value="1"/>
</dbReference>
<dbReference type="NCBIfam" id="TIGR01730">
    <property type="entry name" value="RND_mfp"/>
    <property type="match status" value="1"/>
</dbReference>
<organism evidence="6 7">
    <name type="scientific">Candidatus Endolissoclinum faulkneri L5</name>
    <dbReference type="NCBI Taxonomy" id="1401328"/>
    <lineage>
        <taxon>Bacteria</taxon>
        <taxon>Pseudomonadati</taxon>
        <taxon>Pseudomonadota</taxon>
        <taxon>Alphaproteobacteria</taxon>
        <taxon>Rhodospirillales</taxon>
        <taxon>Rhodospirillaceae</taxon>
        <taxon>Candidatus Endolissoclinum</taxon>
    </lineage>
</organism>
<dbReference type="RefSeq" id="WP_025300573.1">
    <property type="nucleotide sequence ID" value="NZ_CP006745.1"/>
</dbReference>
<accession>V9TS33</accession>
<reference evidence="6 7" key="1">
    <citation type="journal article" date="2013" name="PLoS ONE">
        <title>Bacterial endosymbiosis in a chordate host: long-term co-evolution and conservation of secondary metabolism.</title>
        <authorList>
            <person name="Kwan J.C."/>
            <person name="Schmidt E.W."/>
        </authorList>
    </citation>
    <scope>NUCLEOTIDE SEQUENCE [LARGE SCALE GENOMIC DNA]</scope>
    <source>
        <strain evidence="7">faulkneri L5</strain>
    </source>
</reference>
<feature type="transmembrane region" description="Helical" evidence="2">
    <location>
        <begin position="7"/>
        <end position="29"/>
    </location>
</feature>
<keyword evidence="7" id="KW-1185">Reference proteome</keyword>
<dbReference type="Pfam" id="PF25989">
    <property type="entry name" value="YknX_C"/>
    <property type="match status" value="1"/>
</dbReference>
<dbReference type="Pfam" id="PF25954">
    <property type="entry name" value="Beta-barrel_RND_2"/>
    <property type="match status" value="1"/>
</dbReference>
<feature type="domain" description="CusB-like beta-barrel" evidence="4">
    <location>
        <begin position="219"/>
        <end position="290"/>
    </location>
</feature>
<dbReference type="HOGENOM" id="CLU_018816_1_2_5"/>
<evidence type="ECO:0000313" key="6">
    <source>
        <dbReference type="EMBL" id="AHC73694.1"/>
    </source>
</evidence>
<dbReference type="KEGG" id="efk:P856_476"/>
<dbReference type="InterPro" id="IPR058792">
    <property type="entry name" value="Beta-barrel_RND_2"/>
</dbReference>